<dbReference type="GO" id="GO:0003955">
    <property type="term" value="F:NAD(P)H dehydrogenase (quinone) activity"/>
    <property type="evidence" value="ECO:0007669"/>
    <property type="project" value="TreeGrafter"/>
</dbReference>
<dbReference type="InterPro" id="IPR003680">
    <property type="entry name" value="Flavodoxin_fold"/>
</dbReference>
<feature type="domain" description="Flavodoxin-like fold" evidence="3">
    <location>
        <begin position="5"/>
        <end position="173"/>
    </location>
</feature>
<comment type="similarity">
    <text evidence="1">Belongs to the NAD(P)H dehydrogenase (quinone) family.</text>
</comment>
<dbReference type="SUPFAM" id="SSF52218">
    <property type="entry name" value="Flavoproteins"/>
    <property type="match status" value="1"/>
</dbReference>
<dbReference type="EMBL" id="CP006939">
    <property type="protein sequence ID" value="AHC14279.1"/>
    <property type="molecule type" value="Genomic_DNA"/>
</dbReference>
<evidence type="ECO:0000313" key="4">
    <source>
        <dbReference type="EMBL" id="AHC14279.1"/>
    </source>
</evidence>
<dbReference type="Pfam" id="PF02525">
    <property type="entry name" value="Flavodoxin_2"/>
    <property type="match status" value="1"/>
</dbReference>
<dbReference type="InterPro" id="IPR029039">
    <property type="entry name" value="Flavoprotein-like_sf"/>
</dbReference>
<dbReference type="KEGG" id="slr:L21SP2_0859"/>
<reference evidence="4 5" key="1">
    <citation type="journal article" date="2015" name="Stand. Genomic Sci.">
        <title>Complete genome sequence and description of Salinispira pacifica gen. nov., sp. nov., a novel spirochaete isolated form a hypersaline microbial mat.</title>
        <authorList>
            <person name="Ben Hania W."/>
            <person name="Joseph M."/>
            <person name="Schumann P."/>
            <person name="Bunk B."/>
            <person name="Fiebig A."/>
            <person name="Sproer C."/>
            <person name="Klenk H.P."/>
            <person name="Fardeau M.L."/>
            <person name="Spring S."/>
        </authorList>
    </citation>
    <scope>NUCLEOTIDE SEQUENCE [LARGE SCALE GENOMIC DNA]</scope>
    <source>
        <strain evidence="4 5">L21-RPul-D2</strain>
    </source>
</reference>
<dbReference type="AlphaFoldDB" id="V5WFE5"/>
<dbReference type="RefSeq" id="WP_024267210.1">
    <property type="nucleotide sequence ID" value="NC_023035.1"/>
</dbReference>
<dbReference type="HOGENOM" id="CLU_058643_1_0_12"/>
<dbReference type="GO" id="GO:0005829">
    <property type="term" value="C:cytosol"/>
    <property type="evidence" value="ECO:0007669"/>
    <property type="project" value="TreeGrafter"/>
</dbReference>
<dbReference type="InterPro" id="IPR051545">
    <property type="entry name" value="NAD(P)H_dehydrogenase_qn"/>
</dbReference>
<accession>V5WFE5</accession>
<dbReference type="eggNOG" id="COG2249">
    <property type="taxonomic scope" value="Bacteria"/>
</dbReference>
<proteinExistence type="inferred from homology"/>
<dbReference type="Gene3D" id="3.40.50.360">
    <property type="match status" value="1"/>
</dbReference>
<sequence>MKAETKILSVLAHPDPESYCAALHGEFTRAAEAVSIDLYGDNFDPRMELSELQRHIPIDEPAREYVKQLSSADHLAVFFPDWWGAEPAIFKGWLDRILRPGVAYDRNEGRNPGMSSSSDTHGLLDGMGFTVVITSDSDPARSPETRDIYRQRYIAGIGEFCGFHSAELRFLGPVRTSRLKQRKLWLQDIRQLGLRLSGKAEAGETEAGNTVNRD</sequence>
<dbReference type="PANTHER" id="PTHR10204:SF34">
    <property type="entry name" value="NAD(P)H DEHYDROGENASE [QUINONE] 1 ISOFORM 1"/>
    <property type="match status" value="1"/>
</dbReference>
<dbReference type="Proteomes" id="UP000018680">
    <property type="component" value="Chromosome"/>
</dbReference>
<evidence type="ECO:0000256" key="2">
    <source>
        <dbReference type="ARBA" id="ARBA00023002"/>
    </source>
</evidence>
<evidence type="ECO:0000259" key="3">
    <source>
        <dbReference type="Pfam" id="PF02525"/>
    </source>
</evidence>
<protein>
    <submittedName>
        <fullName evidence="4">NAD(P)H dehydrogenase, quinone</fullName>
    </submittedName>
</protein>
<dbReference type="STRING" id="1307761.L21SP2_0859"/>
<dbReference type="PANTHER" id="PTHR10204">
    <property type="entry name" value="NAD P H OXIDOREDUCTASE-RELATED"/>
    <property type="match status" value="1"/>
</dbReference>
<keyword evidence="2" id="KW-0560">Oxidoreductase</keyword>
<gene>
    <name evidence="4" type="ORF">L21SP2_0859</name>
</gene>
<dbReference type="OrthoDB" id="9798454at2"/>
<evidence type="ECO:0000256" key="1">
    <source>
        <dbReference type="ARBA" id="ARBA00006252"/>
    </source>
</evidence>
<evidence type="ECO:0000313" key="5">
    <source>
        <dbReference type="Proteomes" id="UP000018680"/>
    </source>
</evidence>
<name>V5WFE5_9SPIO</name>
<organism evidence="4 5">
    <name type="scientific">Salinispira pacifica</name>
    <dbReference type="NCBI Taxonomy" id="1307761"/>
    <lineage>
        <taxon>Bacteria</taxon>
        <taxon>Pseudomonadati</taxon>
        <taxon>Spirochaetota</taxon>
        <taxon>Spirochaetia</taxon>
        <taxon>Spirochaetales</taxon>
        <taxon>Spirochaetaceae</taxon>
        <taxon>Salinispira</taxon>
    </lineage>
</organism>
<keyword evidence="5" id="KW-1185">Reference proteome</keyword>